<dbReference type="GO" id="GO:0005524">
    <property type="term" value="F:ATP binding"/>
    <property type="evidence" value="ECO:0007669"/>
    <property type="project" value="InterPro"/>
</dbReference>
<dbReference type="AlphaFoldDB" id="A0A1H9SP92"/>
<evidence type="ECO:0000313" key="4">
    <source>
        <dbReference type="Proteomes" id="UP000198815"/>
    </source>
</evidence>
<feature type="domain" description="ABC transporter" evidence="2">
    <location>
        <begin position="37"/>
        <end position="302"/>
    </location>
</feature>
<evidence type="ECO:0000313" key="3">
    <source>
        <dbReference type="EMBL" id="SER86213.1"/>
    </source>
</evidence>
<dbReference type="Pfam" id="PF00005">
    <property type="entry name" value="ABC_tran"/>
    <property type="match status" value="1"/>
</dbReference>
<protein>
    <submittedName>
        <fullName evidence="3">ABC transporter</fullName>
    </submittedName>
</protein>
<feature type="region of interest" description="Disordered" evidence="1">
    <location>
        <begin position="1"/>
        <end position="33"/>
    </location>
</feature>
<dbReference type="Proteomes" id="UP000198815">
    <property type="component" value="Unassembled WGS sequence"/>
</dbReference>
<reference evidence="3 4" key="1">
    <citation type="submission" date="2016-10" db="EMBL/GenBank/DDBJ databases">
        <authorList>
            <person name="de Groot N.N."/>
        </authorList>
    </citation>
    <scope>NUCLEOTIDE SEQUENCE [LARGE SCALE GENOMIC DNA]</scope>
    <source>
        <strain evidence="3 4">DSM 16859</strain>
    </source>
</reference>
<dbReference type="Gene3D" id="3.40.50.300">
    <property type="entry name" value="P-loop containing nucleotide triphosphate hydrolases"/>
    <property type="match status" value="1"/>
</dbReference>
<proteinExistence type="predicted"/>
<dbReference type="STRING" id="64702.SAMN05443377_11431"/>
<gene>
    <name evidence="3" type="ORF">SAMN05443377_11431</name>
</gene>
<dbReference type="RefSeq" id="WP_177170131.1">
    <property type="nucleotide sequence ID" value="NZ_FOGZ01000014.1"/>
</dbReference>
<evidence type="ECO:0000259" key="2">
    <source>
        <dbReference type="PROSITE" id="PS50893"/>
    </source>
</evidence>
<sequence>MPVSTSLNTLRPNPDKPAAQARTSPGEAPKKRAGKELVIDDLAMLQKKKTVYGPISFTANPGSLLVIDGPVGSGRTCVLLTIGGRMKPSTGTGRVAGFDLRTQMKQIRRQVALGPFPQLNELDQALSVQQHVAEQLLLHRFGFSIGSARVAAAIDAMNSQLDAAEPLARRAHAIVIGTPIPGDADLLPRLQGSERIADLTPLERFTLSTLLALMDGPELLLVDDVDQLRAVDDRARAWGLLTALRATHPGQPLTIVASCEHDGLDPDVIEDLADIAGRELLIYDLPGRRLAARTSSSTSSTTR</sequence>
<name>A0A1H9SP92_9ACTN</name>
<dbReference type="SUPFAM" id="SSF52540">
    <property type="entry name" value="P-loop containing nucleoside triphosphate hydrolases"/>
    <property type="match status" value="2"/>
</dbReference>
<dbReference type="InterPro" id="IPR027417">
    <property type="entry name" value="P-loop_NTPase"/>
</dbReference>
<organism evidence="3 4">
    <name type="scientific">Propionibacterium cyclohexanicum</name>
    <dbReference type="NCBI Taxonomy" id="64702"/>
    <lineage>
        <taxon>Bacteria</taxon>
        <taxon>Bacillati</taxon>
        <taxon>Actinomycetota</taxon>
        <taxon>Actinomycetes</taxon>
        <taxon>Propionibacteriales</taxon>
        <taxon>Propionibacteriaceae</taxon>
        <taxon>Propionibacterium</taxon>
    </lineage>
</organism>
<dbReference type="GO" id="GO:0016887">
    <property type="term" value="F:ATP hydrolysis activity"/>
    <property type="evidence" value="ECO:0007669"/>
    <property type="project" value="InterPro"/>
</dbReference>
<dbReference type="PROSITE" id="PS50893">
    <property type="entry name" value="ABC_TRANSPORTER_2"/>
    <property type="match status" value="1"/>
</dbReference>
<keyword evidence="4" id="KW-1185">Reference proteome</keyword>
<evidence type="ECO:0000256" key="1">
    <source>
        <dbReference type="SAM" id="MobiDB-lite"/>
    </source>
</evidence>
<dbReference type="EMBL" id="FOGZ01000014">
    <property type="protein sequence ID" value="SER86213.1"/>
    <property type="molecule type" value="Genomic_DNA"/>
</dbReference>
<accession>A0A1H9SP92</accession>
<feature type="compositionally biased region" description="Polar residues" evidence="1">
    <location>
        <begin position="1"/>
        <end position="11"/>
    </location>
</feature>
<dbReference type="InterPro" id="IPR003439">
    <property type="entry name" value="ABC_transporter-like_ATP-bd"/>
</dbReference>